<evidence type="ECO:0000259" key="2">
    <source>
        <dbReference type="Pfam" id="PF05685"/>
    </source>
</evidence>
<dbReference type="PATRIC" id="fig|251221.4.peg.3496"/>
<dbReference type="InterPro" id="IPR011335">
    <property type="entry name" value="Restrct_endonuc-II-like"/>
</dbReference>
<dbReference type="EMBL" id="BA000045">
    <property type="protein sequence ID" value="BAC91404.1"/>
    <property type="molecule type" value="Genomic_DNA"/>
</dbReference>
<reference evidence="3 4" key="1">
    <citation type="journal article" date="2003" name="DNA Res.">
        <title>Complete genome structure of Gloeobacter violaceus PCC 7421, a cyanobacterium that lacks thylakoids.</title>
        <authorList>
            <person name="Nakamura Y."/>
            <person name="Kaneko T."/>
            <person name="Sato S."/>
            <person name="Mimuro M."/>
            <person name="Miyashita H."/>
            <person name="Tsuchiya T."/>
            <person name="Sasamoto S."/>
            <person name="Watanabe A."/>
            <person name="Kawashima K."/>
            <person name="Kishida Y."/>
            <person name="Kiyokawa C."/>
            <person name="Kohara M."/>
            <person name="Matsumoto M."/>
            <person name="Matsuno A."/>
            <person name="Nakazaki N."/>
            <person name="Shimpo S."/>
            <person name="Takeuchi C."/>
            <person name="Yamada M."/>
            <person name="Tabata S."/>
        </authorList>
    </citation>
    <scope>NUCLEOTIDE SEQUENCE [LARGE SCALE GENOMIC DNA]</scope>
    <source>
        <strain evidence="4">ATCC 29082 / PCC 7421</strain>
    </source>
</reference>
<dbReference type="InterPro" id="IPR008538">
    <property type="entry name" value="Uma2"/>
</dbReference>
<dbReference type="PANTHER" id="PTHR33352">
    <property type="entry name" value="SLR1095 PROTEIN"/>
    <property type="match status" value="1"/>
</dbReference>
<evidence type="ECO:0000256" key="1">
    <source>
        <dbReference type="SAM" id="MobiDB-lite"/>
    </source>
</evidence>
<dbReference type="PANTHER" id="PTHR33352:SF2">
    <property type="entry name" value="SLL0995 PROTEIN"/>
    <property type="match status" value="1"/>
</dbReference>
<dbReference type="eggNOG" id="COG4636">
    <property type="taxonomic scope" value="Bacteria"/>
</dbReference>
<dbReference type="AlphaFoldDB" id="Q7NFR1"/>
<evidence type="ECO:0000313" key="4">
    <source>
        <dbReference type="Proteomes" id="UP000000557"/>
    </source>
</evidence>
<sequence length="265" mass="29708">MPPMTTLVSQIHYPSGDGSPVAETYVHLYAILVTLEVLKQYLEGQQATVLANQFLYYSQGIPTARVAPDVMVIFGVEPGGRDKYKVWEEGQVPAVIFEMTSPSTRTKDKDFKKNLYVQLGVQEYWLFDPKGEWIPEQLEGYRSLTVEVDDELTPIFLPITDGCSQVLGLRLQVEGALIGFYRLDTGEKLLIPTELAVELRTTAARLEQEQLARQLAEQRAEQAEQRAEQAGQQAQLDRLGKEQAEQRAAALAERLRALGVDPDNL</sequence>
<dbReference type="EnsemblBacteria" id="BAC91404">
    <property type="protein sequence ID" value="BAC91404"/>
    <property type="gene ID" value="BAC91404"/>
</dbReference>
<organism evidence="3 4">
    <name type="scientific">Gloeobacter violaceus (strain ATCC 29082 / PCC 7421)</name>
    <dbReference type="NCBI Taxonomy" id="251221"/>
    <lineage>
        <taxon>Bacteria</taxon>
        <taxon>Bacillati</taxon>
        <taxon>Cyanobacteriota</taxon>
        <taxon>Cyanophyceae</taxon>
        <taxon>Gloeobacterales</taxon>
        <taxon>Gloeobacteraceae</taxon>
        <taxon>Gloeobacter</taxon>
    </lineage>
</organism>
<dbReference type="InterPro" id="IPR012296">
    <property type="entry name" value="Nuclease_put_TT1808"/>
</dbReference>
<dbReference type="Pfam" id="PF05685">
    <property type="entry name" value="Uma2"/>
    <property type="match status" value="1"/>
</dbReference>
<accession>Q7NFR1</accession>
<feature type="region of interest" description="Disordered" evidence="1">
    <location>
        <begin position="222"/>
        <end position="241"/>
    </location>
</feature>
<protein>
    <submittedName>
        <fullName evidence="3">Glr3463 protein</fullName>
    </submittedName>
</protein>
<dbReference type="STRING" id="251221.gene:10760975"/>
<proteinExistence type="predicted"/>
<gene>
    <name evidence="3" type="ordered locus">glr3463</name>
</gene>
<dbReference type="Gene3D" id="3.90.1570.10">
    <property type="entry name" value="tt1808, chain A"/>
    <property type="match status" value="1"/>
</dbReference>
<dbReference type="CDD" id="cd06260">
    <property type="entry name" value="DUF820-like"/>
    <property type="match status" value="1"/>
</dbReference>
<name>Q7NFR1_GLOVI</name>
<keyword evidence="4" id="KW-1185">Reference proteome</keyword>
<dbReference type="OrthoDB" id="463786at2"/>
<evidence type="ECO:0000313" key="3">
    <source>
        <dbReference type="EMBL" id="BAC91404.1"/>
    </source>
</evidence>
<dbReference type="InParanoid" id="Q7NFR1"/>
<dbReference type="HOGENOM" id="CLU_075279_0_1_3"/>
<dbReference type="PhylomeDB" id="Q7NFR1"/>
<dbReference type="Proteomes" id="UP000000557">
    <property type="component" value="Chromosome"/>
</dbReference>
<dbReference type="KEGG" id="gvi:glr3463"/>
<reference evidence="3 4" key="2">
    <citation type="journal article" date="2003" name="DNA Res.">
        <title>Complete genome structure of Gloeobacter violaceus PCC 7421, a cyanobacterium that lacks thylakoids (supplement).</title>
        <authorList>
            <person name="Nakamura Y."/>
            <person name="Kaneko T."/>
            <person name="Sato S."/>
            <person name="Mimuro M."/>
            <person name="Miyashita H."/>
            <person name="Tsuchiya T."/>
            <person name="Sasamoto S."/>
            <person name="Watanabe A."/>
            <person name="Kawashima K."/>
            <person name="Kishida Y."/>
            <person name="Kiyokawa C."/>
            <person name="Kohara M."/>
            <person name="Matsumoto M."/>
            <person name="Matsuno A."/>
            <person name="Nakazaki N."/>
            <person name="Shimpo S."/>
            <person name="Takeuchi C."/>
            <person name="Yamada M."/>
            <person name="Tabata S."/>
        </authorList>
    </citation>
    <scope>NUCLEOTIDE SEQUENCE [LARGE SCALE GENOMIC DNA]</scope>
    <source>
        <strain evidence="4">ATCC 29082 / PCC 7421</strain>
    </source>
</reference>
<dbReference type="SUPFAM" id="SSF52980">
    <property type="entry name" value="Restriction endonuclease-like"/>
    <property type="match status" value="1"/>
</dbReference>
<feature type="domain" description="Putative restriction endonuclease" evidence="2">
    <location>
        <begin position="36"/>
        <end position="136"/>
    </location>
</feature>